<dbReference type="eggNOG" id="COG2518">
    <property type="taxonomic scope" value="Bacteria"/>
</dbReference>
<evidence type="ECO:0000256" key="2">
    <source>
        <dbReference type="ARBA" id="ARBA00005369"/>
    </source>
</evidence>
<accession>J1RGC7</accession>
<evidence type="ECO:0000313" key="12">
    <source>
        <dbReference type="EMBL" id="EJJ03364.1"/>
    </source>
</evidence>
<dbReference type="InterPro" id="IPR029063">
    <property type="entry name" value="SAM-dependent_MTases_sf"/>
</dbReference>
<evidence type="ECO:0000256" key="9">
    <source>
        <dbReference type="ARBA" id="ARBA00030757"/>
    </source>
</evidence>
<dbReference type="RefSeq" id="WP_006607402.1">
    <property type="nucleotide sequence ID" value="NZ_CP072931.1"/>
</dbReference>
<evidence type="ECO:0000256" key="5">
    <source>
        <dbReference type="ARBA" id="ARBA00022490"/>
    </source>
</evidence>
<dbReference type="GO" id="GO:0005737">
    <property type="term" value="C:cytoplasm"/>
    <property type="evidence" value="ECO:0007669"/>
    <property type="project" value="UniProtKB-SubCell"/>
</dbReference>
<reference evidence="12" key="1">
    <citation type="journal article" date="2012" name="J. Bacteriol.">
        <title>Genome Sequence of Streptomyces auratus Strain AGR0001, a Phoslactomycin-Producing Actinomycete.</title>
        <authorList>
            <person name="Han X."/>
            <person name="Li M."/>
            <person name="Ding Z."/>
            <person name="Zhao J."/>
            <person name="Ji K."/>
            <person name="Wen M."/>
            <person name="Lu T."/>
        </authorList>
    </citation>
    <scope>NUCLEOTIDE SEQUENCE [LARGE SCALE GENOMIC DNA]</scope>
    <source>
        <strain evidence="12">AGR0001</strain>
    </source>
</reference>
<comment type="subcellular location">
    <subcellularLocation>
        <location evidence="1">Cytoplasm</location>
    </subcellularLocation>
</comment>
<dbReference type="PANTHER" id="PTHR11579">
    <property type="entry name" value="PROTEIN-L-ISOASPARTATE O-METHYLTRANSFERASE"/>
    <property type="match status" value="1"/>
</dbReference>
<dbReference type="Proteomes" id="UP000009036">
    <property type="component" value="Chromosome"/>
</dbReference>
<keyword evidence="6 12" id="KW-0489">Methyltransferase</keyword>
<evidence type="ECO:0000256" key="11">
    <source>
        <dbReference type="ARBA" id="ARBA00031350"/>
    </source>
</evidence>
<evidence type="ECO:0000256" key="3">
    <source>
        <dbReference type="ARBA" id="ARBA00011890"/>
    </source>
</evidence>
<evidence type="ECO:0000256" key="7">
    <source>
        <dbReference type="ARBA" id="ARBA00022679"/>
    </source>
</evidence>
<dbReference type="NCBIfam" id="NF001453">
    <property type="entry name" value="PRK00312.1"/>
    <property type="match status" value="1"/>
</dbReference>
<gene>
    <name evidence="13" type="ORF">SU9_004870</name>
    <name evidence="12" type="ORF">SU9_29486</name>
</gene>
<dbReference type="Pfam" id="PF01135">
    <property type="entry name" value="PCMT"/>
    <property type="match status" value="1"/>
</dbReference>
<keyword evidence="14" id="KW-1185">Reference proteome</keyword>
<dbReference type="STRING" id="1160718.SU9_29486"/>
<dbReference type="AlphaFoldDB" id="J1RGC7"/>
<reference evidence="13" key="2">
    <citation type="submission" date="2021-04" db="EMBL/GenBank/DDBJ databases">
        <authorList>
            <person name="Wen M.-L."/>
            <person name="Han X.-L."/>
            <person name="Xiong J."/>
        </authorList>
    </citation>
    <scope>NUCLEOTIDE SEQUENCE</scope>
    <source>
        <strain evidence="13">AGR0001</strain>
    </source>
</reference>
<evidence type="ECO:0000256" key="1">
    <source>
        <dbReference type="ARBA" id="ARBA00004496"/>
    </source>
</evidence>
<dbReference type="GO" id="GO:0004719">
    <property type="term" value="F:protein-L-isoaspartate (D-aspartate) O-methyltransferase activity"/>
    <property type="evidence" value="ECO:0007669"/>
    <property type="project" value="UniProtKB-EC"/>
</dbReference>
<name>J1RGC7_9ACTN</name>
<dbReference type="PANTHER" id="PTHR11579:SF0">
    <property type="entry name" value="PROTEIN-L-ISOASPARTATE(D-ASPARTATE) O-METHYLTRANSFERASE"/>
    <property type="match status" value="1"/>
</dbReference>
<keyword evidence="7 12" id="KW-0808">Transferase</keyword>
<dbReference type="KEGG" id="sauh:SU9_004870"/>
<dbReference type="EMBL" id="CP072931">
    <property type="protein sequence ID" value="QTZ90875.1"/>
    <property type="molecule type" value="Genomic_DNA"/>
</dbReference>
<protein>
    <recommendedName>
        <fullName evidence="4">Protein-L-isoaspartate O-methyltransferase</fullName>
        <ecNumber evidence="3">2.1.1.77</ecNumber>
    </recommendedName>
    <alternativeName>
        <fullName evidence="11">L-isoaspartyl protein carboxyl methyltransferase</fullName>
    </alternativeName>
    <alternativeName>
        <fullName evidence="9">Protein L-isoaspartyl methyltransferase</fullName>
    </alternativeName>
    <alternativeName>
        <fullName evidence="10">Protein-beta-aspartate methyltransferase</fullName>
    </alternativeName>
</protein>
<evidence type="ECO:0000256" key="10">
    <source>
        <dbReference type="ARBA" id="ARBA00031323"/>
    </source>
</evidence>
<dbReference type="CDD" id="cd02440">
    <property type="entry name" value="AdoMet_MTases"/>
    <property type="match status" value="1"/>
</dbReference>
<keyword evidence="5" id="KW-0963">Cytoplasm</keyword>
<evidence type="ECO:0000313" key="14">
    <source>
        <dbReference type="Proteomes" id="UP000009036"/>
    </source>
</evidence>
<dbReference type="InterPro" id="IPR000682">
    <property type="entry name" value="PCMT"/>
</dbReference>
<comment type="similarity">
    <text evidence="2">Belongs to the methyltransferase superfamily. L-isoaspartyl/D-aspartyl protein methyltransferase family.</text>
</comment>
<dbReference type="GO" id="GO:0032259">
    <property type="term" value="P:methylation"/>
    <property type="evidence" value="ECO:0007669"/>
    <property type="project" value="UniProtKB-KW"/>
</dbReference>
<dbReference type="Gene3D" id="3.40.50.150">
    <property type="entry name" value="Vaccinia Virus protein VP39"/>
    <property type="match status" value="1"/>
</dbReference>
<evidence type="ECO:0000313" key="13">
    <source>
        <dbReference type="EMBL" id="QTZ90875.1"/>
    </source>
</evidence>
<dbReference type="HOGENOM" id="CLU_055432_2_0_11"/>
<dbReference type="PATRIC" id="fig|1160718.3.peg.5966"/>
<evidence type="ECO:0000256" key="8">
    <source>
        <dbReference type="ARBA" id="ARBA00022691"/>
    </source>
</evidence>
<dbReference type="SUPFAM" id="SSF53335">
    <property type="entry name" value="S-adenosyl-L-methionine-dependent methyltransferases"/>
    <property type="match status" value="1"/>
</dbReference>
<keyword evidence="8" id="KW-0949">S-adenosyl-L-methionine</keyword>
<dbReference type="EC" id="2.1.1.77" evidence="3"/>
<sequence>MSRPRREPGPEDLVRAARASGVTDERLLRALQATPRSAFVPASHRASAYVDAPVPIGHGQVTTQPSLVAMMVAALGLTGDERVLEIGSGHGFQTALLARLAAYVVGVERWADMAEQARANLASQGVENAEVVVGDGTLGMADRAPFDAIVISAAFPEVPPPPAAQLRPGGRLVQPIGPGGRERVELYEKSERGLVRRRTVAHACFVRLQGAYGYPPTAPFEDAD</sequence>
<dbReference type="EMBL" id="AJGV01000185">
    <property type="protein sequence ID" value="EJJ03364.1"/>
    <property type="molecule type" value="Genomic_DNA"/>
</dbReference>
<dbReference type="OrthoDB" id="4035289at2"/>
<evidence type="ECO:0000256" key="6">
    <source>
        <dbReference type="ARBA" id="ARBA00022603"/>
    </source>
</evidence>
<organism evidence="12">
    <name type="scientific">Streptomyces auratus AGR0001</name>
    <dbReference type="NCBI Taxonomy" id="1160718"/>
    <lineage>
        <taxon>Bacteria</taxon>
        <taxon>Bacillati</taxon>
        <taxon>Actinomycetota</taxon>
        <taxon>Actinomycetes</taxon>
        <taxon>Kitasatosporales</taxon>
        <taxon>Streptomycetaceae</taxon>
        <taxon>Streptomyces</taxon>
    </lineage>
</organism>
<proteinExistence type="inferred from homology"/>
<evidence type="ECO:0000256" key="4">
    <source>
        <dbReference type="ARBA" id="ARBA00013346"/>
    </source>
</evidence>